<evidence type="ECO:0000256" key="1">
    <source>
        <dbReference type="SAM" id="MobiDB-lite"/>
    </source>
</evidence>
<dbReference type="GeneID" id="63734675"/>
<sequence length="126" mass="13747">MYIPPRELQLQAQAAGTEAHGRSGGSQDVPRRAAELDGAAFQRRQFSGDSADATNVQIGIALGIILGVFLIATCAFLYMYRSSVRFTYRKRRRRRAKSSRSSSKSTESTPPPPPPPPAASEEEPPK</sequence>
<dbReference type="AlphaFoldDB" id="A0A0B2X4E4"/>
<keyword evidence="2" id="KW-1133">Transmembrane helix</keyword>
<evidence type="ECO:0000313" key="4">
    <source>
        <dbReference type="Proteomes" id="UP000030816"/>
    </source>
</evidence>
<feature type="compositionally biased region" description="Pro residues" evidence="1">
    <location>
        <begin position="109"/>
        <end position="118"/>
    </location>
</feature>
<comment type="caution">
    <text evidence="3">The sequence shown here is derived from an EMBL/GenBank/DDBJ whole genome shotgun (WGS) entry which is preliminary data.</text>
</comment>
<dbReference type="RefSeq" id="XP_040682284.1">
    <property type="nucleotide sequence ID" value="XM_040819019.1"/>
</dbReference>
<keyword evidence="2" id="KW-0472">Membrane</keyword>
<organism evidence="3 4">
    <name type="scientific">Metarhizium album (strain ARSEF 1941)</name>
    <dbReference type="NCBI Taxonomy" id="1081103"/>
    <lineage>
        <taxon>Eukaryota</taxon>
        <taxon>Fungi</taxon>
        <taxon>Dikarya</taxon>
        <taxon>Ascomycota</taxon>
        <taxon>Pezizomycotina</taxon>
        <taxon>Sordariomycetes</taxon>
        <taxon>Hypocreomycetidae</taxon>
        <taxon>Hypocreales</taxon>
        <taxon>Clavicipitaceae</taxon>
        <taxon>Metarhizium</taxon>
    </lineage>
</organism>
<dbReference type="STRING" id="1081103.A0A0B2X4E4"/>
<dbReference type="Proteomes" id="UP000030816">
    <property type="component" value="Unassembled WGS sequence"/>
</dbReference>
<dbReference type="EMBL" id="AZHE01000001">
    <property type="protein sequence ID" value="KHO01219.1"/>
    <property type="molecule type" value="Genomic_DNA"/>
</dbReference>
<evidence type="ECO:0000256" key="2">
    <source>
        <dbReference type="SAM" id="Phobius"/>
    </source>
</evidence>
<dbReference type="HOGENOM" id="CLU_116807_0_0_1"/>
<protein>
    <submittedName>
        <fullName evidence="3">Uncharacterized protein</fullName>
    </submittedName>
</protein>
<gene>
    <name evidence="3" type="ORF">MAM_00220</name>
</gene>
<name>A0A0B2X4E4_METAS</name>
<evidence type="ECO:0000313" key="3">
    <source>
        <dbReference type="EMBL" id="KHO01219.1"/>
    </source>
</evidence>
<keyword evidence="2" id="KW-0812">Transmembrane</keyword>
<feature type="region of interest" description="Disordered" evidence="1">
    <location>
        <begin position="12"/>
        <end position="32"/>
    </location>
</feature>
<accession>A0A0B2X4E4</accession>
<keyword evidence="4" id="KW-1185">Reference proteome</keyword>
<reference evidence="3 4" key="1">
    <citation type="journal article" date="2014" name="Proc. Natl. Acad. Sci. U.S.A.">
        <title>Trajectory and genomic determinants of fungal-pathogen speciation and host adaptation.</title>
        <authorList>
            <person name="Hu X."/>
            <person name="Xiao G."/>
            <person name="Zheng P."/>
            <person name="Shang Y."/>
            <person name="Su Y."/>
            <person name="Zhang X."/>
            <person name="Liu X."/>
            <person name="Zhan S."/>
            <person name="St Leger R.J."/>
            <person name="Wang C."/>
        </authorList>
    </citation>
    <scope>NUCLEOTIDE SEQUENCE [LARGE SCALE GENOMIC DNA]</scope>
    <source>
        <strain evidence="3 4">ARSEF 1941</strain>
    </source>
</reference>
<feature type="transmembrane region" description="Helical" evidence="2">
    <location>
        <begin position="58"/>
        <end position="80"/>
    </location>
</feature>
<dbReference type="OrthoDB" id="4940809at2759"/>
<feature type="region of interest" description="Disordered" evidence="1">
    <location>
        <begin position="89"/>
        <end position="126"/>
    </location>
</feature>
<proteinExistence type="predicted"/>
<feature type="compositionally biased region" description="Basic residues" evidence="1">
    <location>
        <begin position="89"/>
        <end position="98"/>
    </location>
</feature>
<feature type="compositionally biased region" description="Low complexity" evidence="1">
    <location>
        <begin position="99"/>
        <end position="108"/>
    </location>
</feature>